<evidence type="ECO:0000313" key="1">
    <source>
        <dbReference type="EMBL" id="KZV96694.1"/>
    </source>
</evidence>
<dbReference type="Proteomes" id="UP000077266">
    <property type="component" value="Unassembled WGS sequence"/>
</dbReference>
<dbReference type="STRING" id="1314781.A0A165KQF8"/>
<gene>
    <name evidence="1" type="ORF">EXIGLDRAFT_407763</name>
</gene>
<accession>A0A165KQF8</accession>
<organism evidence="1 2">
    <name type="scientific">Exidia glandulosa HHB12029</name>
    <dbReference type="NCBI Taxonomy" id="1314781"/>
    <lineage>
        <taxon>Eukaryota</taxon>
        <taxon>Fungi</taxon>
        <taxon>Dikarya</taxon>
        <taxon>Basidiomycota</taxon>
        <taxon>Agaricomycotina</taxon>
        <taxon>Agaricomycetes</taxon>
        <taxon>Auriculariales</taxon>
        <taxon>Exidiaceae</taxon>
        <taxon>Exidia</taxon>
    </lineage>
</organism>
<evidence type="ECO:0000313" key="2">
    <source>
        <dbReference type="Proteomes" id="UP000077266"/>
    </source>
</evidence>
<protein>
    <submittedName>
        <fullName evidence="1">Uncharacterized protein</fullName>
    </submittedName>
</protein>
<dbReference type="AlphaFoldDB" id="A0A165KQF8"/>
<name>A0A165KQF8_EXIGL</name>
<keyword evidence="2" id="KW-1185">Reference proteome</keyword>
<dbReference type="EMBL" id="KV425939">
    <property type="protein sequence ID" value="KZV96694.1"/>
    <property type="molecule type" value="Genomic_DNA"/>
</dbReference>
<sequence>MPWLNGLMNGIKGAAFTQAGRDKGTFRTYTWSARAAIMRSVAATLAYMNVPAVRQEFISESTCVKNAWINWLVWYRTQPGVPAVAATTNIGSIYQTWIKGVVQDFQGVLEDSISDLEGWWEEFVAQPNPRDVPVNVLFNYNQQTCSGTPTANQQITLNQFMTGGITPVMTGNTLGTLINGL</sequence>
<reference evidence="1 2" key="1">
    <citation type="journal article" date="2016" name="Mol. Biol. Evol.">
        <title>Comparative Genomics of Early-Diverging Mushroom-Forming Fungi Provides Insights into the Origins of Lignocellulose Decay Capabilities.</title>
        <authorList>
            <person name="Nagy L.G."/>
            <person name="Riley R."/>
            <person name="Tritt A."/>
            <person name="Adam C."/>
            <person name="Daum C."/>
            <person name="Floudas D."/>
            <person name="Sun H."/>
            <person name="Yadav J.S."/>
            <person name="Pangilinan J."/>
            <person name="Larsson K.H."/>
            <person name="Matsuura K."/>
            <person name="Barry K."/>
            <person name="Labutti K."/>
            <person name="Kuo R."/>
            <person name="Ohm R.A."/>
            <person name="Bhattacharya S.S."/>
            <person name="Shirouzu T."/>
            <person name="Yoshinaga Y."/>
            <person name="Martin F.M."/>
            <person name="Grigoriev I.V."/>
            <person name="Hibbett D.S."/>
        </authorList>
    </citation>
    <scope>NUCLEOTIDE SEQUENCE [LARGE SCALE GENOMIC DNA]</scope>
    <source>
        <strain evidence="1 2">HHB12029</strain>
    </source>
</reference>
<proteinExistence type="predicted"/>
<dbReference type="InParanoid" id="A0A165KQF8"/>